<organism evidence="1">
    <name type="scientific">Brugia malayi</name>
    <name type="common">Filarial nematode worm</name>
    <dbReference type="NCBI Taxonomy" id="6279"/>
    <lineage>
        <taxon>Eukaryota</taxon>
        <taxon>Metazoa</taxon>
        <taxon>Ecdysozoa</taxon>
        <taxon>Nematoda</taxon>
        <taxon>Chromadorea</taxon>
        <taxon>Rhabditida</taxon>
        <taxon>Spirurina</taxon>
        <taxon>Spiruromorpha</taxon>
        <taxon>Filarioidea</taxon>
        <taxon>Onchocercidae</taxon>
        <taxon>Brugia</taxon>
    </lineage>
</organism>
<dbReference type="EMBL" id="LN857024">
    <property type="protein sequence ID" value="CDQ02742.1"/>
    <property type="molecule type" value="Genomic_DNA"/>
</dbReference>
<reference evidence="1" key="1">
    <citation type="journal article" date="2007" name="Science">
        <title>Draft genome of the filarial nematode parasite Brugia malayi.</title>
        <authorList>
            <person name="Ghedin E."/>
            <person name="Wang S."/>
            <person name="Spiro D."/>
            <person name="Caler E."/>
            <person name="Zhao Q."/>
            <person name="Crabtree J."/>
            <person name="Allen J.E."/>
            <person name="Delcher A.L."/>
            <person name="Guiliano D.B."/>
            <person name="Miranda-Saavedra D."/>
            <person name="Angiuoli S.V."/>
            <person name="Creasy T."/>
            <person name="Amedeo P."/>
            <person name="Haas B."/>
            <person name="El-Sayed N.M."/>
            <person name="Wortman J.R."/>
            <person name="Feldblyum T."/>
            <person name="Tallon L."/>
            <person name="Schatz M."/>
            <person name="Shumway M."/>
            <person name="Koo H."/>
            <person name="Salzberg S.L."/>
            <person name="Schobel S."/>
            <person name="Pertea M."/>
            <person name="Pop M."/>
            <person name="White O."/>
            <person name="Barton G.J."/>
            <person name="Carlow C.K."/>
            <person name="Crawford M.J."/>
            <person name="Daub J."/>
            <person name="Dimmic M.W."/>
            <person name="Estes C.F."/>
            <person name="Foster J.M."/>
            <person name="Ganatra M."/>
            <person name="Gregory W.F."/>
            <person name="Johnson N.M."/>
            <person name="Jin J."/>
            <person name="Komuniecki R."/>
            <person name="Korf I."/>
            <person name="Kumar S."/>
            <person name="Laney S."/>
            <person name="Li B.W."/>
            <person name="Li W."/>
            <person name="Lindblom T.H."/>
            <person name="Lustigman S."/>
            <person name="Ma D."/>
            <person name="Maina C.V."/>
            <person name="Martin D.M."/>
            <person name="McCarter J.P."/>
            <person name="McReynolds L."/>
            <person name="Mitreva M."/>
            <person name="Nutman T.B."/>
            <person name="Parkinson J."/>
            <person name="Peregrin-Alvarez J.M."/>
            <person name="Poole C."/>
            <person name="Ren Q."/>
            <person name="Saunders L."/>
            <person name="Sluder A.E."/>
            <person name="Smith K."/>
            <person name="Stanke M."/>
            <person name="Unnasch T.R."/>
            <person name="Ware J."/>
            <person name="Wei A.D."/>
            <person name="Weil G."/>
            <person name="Williams D.J."/>
            <person name="Zhang Y."/>
            <person name="Williams S.A."/>
            <person name="Fraser-Liggett C."/>
            <person name="Slatko B."/>
            <person name="Blaxter M.L."/>
            <person name="Scott A.L."/>
        </authorList>
    </citation>
    <scope>NUCLEOTIDE SEQUENCE</scope>
    <source>
        <strain evidence="1">FR3</strain>
    </source>
</reference>
<proteinExistence type="predicted"/>
<sequence>ITVDSLISNKLFVESDHLKLEQPIPPPLFIPKGKYTCTRLTGKQRFIFISFILKSDRKLTRHNDWVIEELVEVSSVENCRVTPLQSALSNLFVIRCILIRFSCSS</sequence>
<name>A0A0J9Y5G0_BRUMA</name>
<evidence type="ECO:0000313" key="1">
    <source>
        <dbReference type="EMBL" id="CDQ02742.1"/>
    </source>
</evidence>
<feature type="non-terminal residue" evidence="1">
    <location>
        <position position="1"/>
    </location>
</feature>
<dbReference type="WormBase" id="Bm2520a">
    <property type="protein sequence ID" value="BM35301"/>
    <property type="gene ID" value="WBGene00222781"/>
</dbReference>
<protein>
    <submittedName>
        <fullName evidence="1">Bm2520, isoform a</fullName>
    </submittedName>
</protein>
<reference evidence="1" key="2">
    <citation type="submission" date="2012-12" db="EMBL/GenBank/DDBJ databases">
        <authorList>
            <person name="Gao Y.W."/>
            <person name="Fan S.T."/>
            <person name="Sun H.T."/>
            <person name="Wang Z."/>
            <person name="Gao X.L."/>
            <person name="Li Y.G."/>
            <person name="Wang T.C."/>
            <person name="Zhang K."/>
            <person name="Xu W.W."/>
            <person name="Yu Z.J."/>
            <person name="Xia X.Z."/>
        </authorList>
    </citation>
    <scope>NUCLEOTIDE SEQUENCE</scope>
    <source>
        <strain evidence="1">FR3</strain>
    </source>
</reference>
<evidence type="ECO:0000313" key="2">
    <source>
        <dbReference type="WormBase" id="Bm2520a"/>
    </source>
</evidence>
<accession>A0A0J9Y5G0</accession>
<dbReference type="AlphaFoldDB" id="A0A0J9Y5G0"/>
<gene>
    <name evidence="1 2" type="ORF">Bm2520</name>
    <name evidence="1" type="ORF">BM_Bm2520</name>
</gene>